<comment type="subunit">
    <text evidence="16">The I1 inner arm complex (also known as the f dynein complex) is a two-headed isoform composed of two heavy chains (1-alpha and 1-beta), three intermediate chains and three light chains. I1 occupies a specific position proximal to the first radial spoke and repeats every 96 nm along the length of the axoneme.</text>
</comment>
<dbReference type="Gene3D" id="1.20.140.100">
    <property type="entry name" value="Dynein heavy chain, N-terminal domain 2"/>
    <property type="match status" value="1"/>
</dbReference>
<evidence type="ECO:0000256" key="14">
    <source>
        <dbReference type="ARBA" id="ARBA00023273"/>
    </source>
</evidence>
<evidence type="ECO:0000256" key="2">
    <source>
        <dbReference type="ARBA" id="ARBA00008887"/>
    </source>
</evidence>
<dbReference type="Proteomes" id="UP000291343">
    <property type="component" value="Unassembled WGS sequence"/>
</dbReference>
<keyword evidence="4" id="KW-0493">Microtubule</keyword>
<dbReference type="FunCoup" id="A0A482XCX4">
    <property type="interactions" value="86"/>
</dbReference>
<dbReference type="FunFam" id="1.10.8.1220:FF:000001">
    <property type="entry name" value="Dynein axonemal heavy chain 5"/>
    <property type="match status" value="1"/>
</dbReference>
<keyword evidence="22" id="KW-1185">Reference proteome</keyword>
<comment type="similarity">
    <text evidence="2">Belongs to the dynein heavy chain family.</text>
</comment>
<comment type="subcellular location">
    <subcellularLocation>
        <location evidence="1">Cytoplasm</location>
        <location evidence="1">Cytoskeleton</location>
        <location evidence="1">Flagellum axoneme</location>
    </subcellularLocation>
</comment>
<dbReference type="FunFam" id="1.10.8.710:FF:000001">
    <property type="entry name" value="Dynein axonemal heavy chain 2"/>
    <property type="match status" value="1"/>
</dbReference>
<dbReference type="Pfam" id="PF12781">
    <property type="entry name" value="AAA_9"/>
    <property type="match status" value="1"/>
</dbReference>
<dbReference type="Gene3D" id="6.10.140.1060">
    <property type="match status" value="1"/>
</dbReference>
<dbReference type="Gene3D" id="1.20.58.1120">
    <property type="match status" value="1"/>
</dbReference>
<keyword evidence="14" id="KW-0966">Cell projection</keyword>
<dbReference type="GO" id="GO:0031514">
    <property type="term" value="C:motile cilium"/>
    <property type="evidence" value="ECO:0007669"/>
    <property type="project" value="UniProtKB-ARBA"/>
</dbReference>
<dbReference type="Gene3D" id="1.10.287.2620">
    <property type="match status" value="1"/>
</dbReference>
<dbReference type="Pfam" id="PF12780">
    <property type="entry name" value="AAA_8"/>
    <property type="match status" value="1"/>
</dbReference>
<dbReference type="InterPro" id="IPR024743">
    <property type="entry name" value="Dynein_HC_stalk"/>
</dbReference>
<dbReference type="Gene3D" id="1.10.472.130">
    <property type="match status" value="1"/>
</dbReference>
<protein>
    <recommendedName>
        <fullName evidence="17">Dynein-1, subspecies f</fullName>
    </recommendedName>
</protein>
<dbReference type="FunFam" id="1.20.140.100:FF:000006">
    <property type="entry name" value="dynein heavy chain 2, axonemal"/>
    <property type="match status" value="1"/>
</dbReference>
<feature type="coiled-coil region" evidence="18">
    <location>
        <begin position="3312"/>
        <end position="3374"/>
    </location>
</feature>
<dbReference type="Gene3D" id="1.10.8.1220">
    <property type="match status" value="1"/>
</dbReference>
<dbReference type="Pfam" id="PF18198">
    <property type="entry name" value="AAA_lid_11"/>
    <property type="match status" value="1"/>
</dbReference>
<keyword evidence="8" id="KW-0282">Flagellum</keyword>
<dbReference type="PANTHER" id="PTHR22878">
    <property type="entry name" value="DYNEIN HEAVY CHAIN 6, AXONEMAL-LIKE-RELATED"/>
    <property type="match status" value="1"/>
</dbReference>
<dbReference type="Gene3D" id="3.10.490.20">
    <property type="match status" value="1"/>
</dbReference>
<dbReference type="FunFam" id="3.40.50.300:FF:000044">
    <property type="entry name" value="Dynein heavy chain 5, axonemal"/>
    <property type="match status" value="1"/>
</dbReference>
<keyword evidence="9" id="KW-0243">Dynein</keyword>
<dbReference type="Pfam" id="PF03028">
    <property type="entry name" value="Dynein_heavy"/>
    <property type="match status" value="1"/>
</dbReference>
<dbReference type="InterPro" id="IPR003593">
    <property type="entry name" value="AAA+_ATPase"/>
</dbReference>
<evidence type="ECO:0000256" key="3">
    <source>
        <dbReference type="ARBA" id="ARBA00022490"/>
    </source>
</evidence>
<keyword evidence="5" id="KW-0677">Repeat</keyword>
<reference evidence="21 22" key="1">
    <citation type="journal article" date="2017" name="Gigascience">
        <title>Genome sequence of the small brown planthopper, Laodelphax striatellus.</title>
        <authorList>
            <person name="Zhu J."/>
            <person name="Jiang F."/>
            <person name="Wang X."/>
            <person name="Yang P."/>
            <person name="Bao Y."/>
            <person name="Zhao W."/>
            <person name="Wang W."/>
            <person name="Lu H."/>
            <person name="Wang Q."/>
            <person name="Cui N."/>
            <person name="Li J."/>
            <person name="Chen X."/>
            <person name="Luo L."/>
            <person name="Yu J."/>
            <person name="Kang L."/>
            <person name="Cui F."/>
        </authorList>
    </citation>
    <scope>NUCLEOTIDE SEQUENCE [LARGE SCALE GENOMIC DNA]</scope>
    <source>
        <strain evidence="21">Lst14</strain>
    </source>
</reference>
<dbReference type="GO" id="GO:0005858">
    <property type="term" value="C:axonemal dynein complex"/>
    <property type="evidence" value="ECO:0007669"/>
    <property type="project" value="UniProtKB-ARBA"/>
</dbReference>
<dbReference type="InterPro" id="IPR041658">
    <property type="entry name" value="AAA_lid_11"/>
</dbReference>
<dbReference type="InterPro" id="IPR035699">
    <property type="entry name" value="AAA_6"/>
</dbReference>
<evidence type="ECO:0000313" key="22">
    <source>
        <dbReference type="Proteomes" id="UP000291343"/>
    </source>
</evidence>
<dbReference type="InterPro" id="IPR042228">
    <property type="entry name" value="Dynein_linker_3"/>
</dbReference>
<dbReference type="InterPro" id="IPR042222">
    <property type="entry name" value="Dynein_2_N"/>
</dbReference>
<evidence type="ECO:0000256" key="5">
    <source>
        <dbReference type="ARBA" id="ARBA00022737"/>
    </source>
</evidence>
<keyword evidence="6" id="KW-0547">Nucleotide-binding</keyword>
<dbReference type="FunFam" id="1.10.287.2620:FF:000002">
    <property type="entry name" value="Dynein heavy chain 2, axonemal"/>
    <property type="match status" value="1"/>
</dbReference>
<dbReference type="InterPro" id="IPR043157">
    <property type="entry name" value="Dynein_AAA1S"/>
</dbReference>
<dbReference type="SUPFAM" id="SSF52540">
    <property type="entry name" value="P-loop containing nucleoside triphosphate hydrolases"/>
    <property type="match status" value="4"/>
</dbReference>
<dbReference type="InterPro" id="IPR041228">
    <property type="entry name" value="Dynein_C"/>
</dbReference>
<evidence type="ECO:0000256" key="8">
    <source>
        <dbReference type="ARBA" id="ARBA00022846"/>
    </source>
</evidence>
<dbReference type="Pfam" id="PF08385">
    <property type="entry name" value="DHC_N1"/>
    <property type="match status" value="1"/>
</dbReference>
<dbReference type="FunFam" id="1.20.920.20:FF:000001">
    <property type="entry name" value="dynein heavy chain 2, axonemal"/>
    <property type="match status" value="1"/>
</dbReference>
<evidence type="ECO:0000256" key="18">
    <source>
        <dbReference type="SAM" id="Coils"/>
    </source>
</evidence>
<dbReference type="EMBL" id="QKKF02012754">
    <property type="protein sequence ID" value="RZF43348.1"/>
    <property type="molecule type" value="Genomic_DNA"/>
</dbReference>
<dbReference type="FunFam" id="3.40.50.300:FF:000153">
    <property type="entry name" value="Dynein axonemal heavy chain 1"/>
    <property type="match status" value="1"/>
</dbReference>
<dbReference type="Gene3D" id="1.10.8.710">
    <property type="match status" value="1"/>
</dbReference>
<keyword evidence="11" id="KW-0969">Cilium</keyword>
<dbReference type="FunFam" id="3.40.50.300:FF:002141">
    <property type="entry name" value="Dynein heavy chain"/>
    <property type="match status" value="1"/>
</dbReference>
<evidence type="ECO:0000256" key="12">
    <source>
        <dbReference type="ARBA" id="ARBA00023175"/>
    </source>
</evidence>
<dbReference type="Pfam" id="PF08393">
    <property type="entry name" value="DHC_N2"/>
    <property type="match status" value="1"/>
</dbReference>
<evidence type="ECO:0000256" key="7">
    <source>
        <dbReference type="ARBA" id="ARBA00022840"/>
    </source>
</evidence>
<evidence type="ECO:0000256" key="13">
    <source>
        <dbReference type="ARBA" id="ARBA00023212"/>
    </source>
</evidence>
<dbReference type="FunFam" id="1.10.8.720:FF:000008">
    <property type="entry name" value="Dynein axonemal heavy chain 2"/>
    <property type="match status" value="1"/>
</dbReference>
<dbReference type="SMART" id="SM00382">
    <property type="entry name" value="AAA"/>
    <property type="match status" value="2"/>
</dbReference>
<keyword evidence="10 18" id="KW-0175">Coiled coil</keyword>
<keyword evidence="7" id="KW-0067">ATP-binding</keyword>
<dbReference type="FunFam" id="1.20.58.1120:FF:000001">
    <property type="entry name" value="dynein heavy chain 2, axonemal"/>
    <property type="match status" value="1"/>
</dbReference>
<dbReference type="Gene3D" id="1.10.8.720">
    <property type="entry name" value="Region D6 of dynein motor"/>
    <property type="match status" value="1"/>
</dbReference>
<dbReference type="InterPro" id="IPR035706">
    <property type="entry name" value="AAA_9"/>
</dbReference>
<dbReference type="InterPro" id="IPR004273">
    <property type="entry name" value="Dynein_heavy_D6_P-loop"/>
</dbReference>
<dbReference type="Gene3D" id="1.20.920.20">
    <property type="match status" value="1"/>
</dbReference>
<dbReference type="Pfam" id="PF17852">
    <property type="entry name" value="Dynein_AAA_lid"/>
    <property type="match status" value="1"/>
</dbReference>
<name>A0A482XCX4_LAOST</name>
<dbReference type="FunFam" id="1.20.920.30:FF:000005">
    <property type="entry name" value="Dynein, axonemal, heavy chain 2"/>
    <property type="match status" value="1"/>
</dbReference>
<evidence type="ECO:0000256" key="11">
    <source>
        <dbReference type="ARBA" id="ARBA00023069"/>
    </source>
</evidence>
<dbReference type="InterPro" id="IPR043160">
    <property type="entry name" value="Dynein_C_barrel"/>
</dbReference>
<accession>A0A482XCX4</accession>
<dbReference type="Pfam" id="PF12774">
    <property type="entry name" value="AAA_6"/>
    <property type="match status" value="1"/>
</dbReference>
<proteinExistence type="inferred from homology"/>
<evidence type="ECO:0000256" key="1">
    <source>
        <dbReference type="ARBA" id="ARBA00004611"/>
    </source>
</evidence>
<evidence type="ECO:0000256" key="15">
    <source>
        <dbReference type="ARBA" id="ARBA00054075"/>
    </source>
</evidence>
<dbReference type="OrthoDB" id="447173at2759"/>
<dbReference type="Pfam" id="PF25007">
    <property type="entry name" value="DYH2-5-8_CC"/>
    <property type="match status" value="1"/>
</dbReference>
<dbReference type="GO" id="GO:0005524">
    <property type="term" value="F:ATP binding"/>
    <property type="evidence" value="ECO:0007669"/>
    <property type="project" value="UniProtKB-KW"/>
</dbReference>
<evidence type="ECO:0000259" key="20">
    <source>
        <dbReference type="SMART" id="SM00382"/>
    </source>
</evidence>
<dbReference type="GO" id="GO:0008569">
    <property type="term" value="F:minus-end-directed microtubule motor activity"/>
    <property type="evidence" value="ECO:0007669"/>
    <property type="project" value="InterPro"/>
</dbReference>
<feature type="domain" description="AAA+ ATPase" evidence="20">
    <location>
        <begin position="1868"/>
        <end position="2004"/>
    </location>
</feature>
<dbReference type="PANTHER" id="PTHR22878:SF68">
    <property type="entry name" value="DYNEIN HEAVY CHAIN 6, AXONEMAL-LIKE"/>
    <property type="match status" value="1"/>
</dbReference>
<dbReference type="GO" id="GO:0051959">
    <property type="term" value="F:dynein light intermediate chain binding"/>
    <property type="evidence" value="ECO:0007669"/>
    <property type="project" value="InterPro"/>
</dbReference>
<dbReference type="FunFam" id="3.20.180.20:FF:000003">
    <property type="entry name" value="Dynein heavy chain 12, axonemal"/>
    <property type="match status" value="1"/>
</dbReference>
<dbReference type="GO" id="GO:0070286">
    <property type="term" value="P:axonemal dynein complex assembly"/>
    <property type="evidence" value="ECO:0007669"/>
    <property type="project" value="UniProtKB-ARBA"/>
</dbReference>
<keyword evidence="13" id="KW-0206">Cytoskeleton</keyword>
<dbReference type="GO" id="GO:0045505">
    <property type="term" value="F:dynein intermediate chain binding"/>
    <property type="evidence" value="ECO:0007669"/>
    <property type="project" value="InterPro"/>
</dbReference>
<sequence>MDPTQPEFSSSTPATSEATSSEEKTEKSDESESEPEIIKTPSVESVIDEEEVRKLATRFMKITQLFNLKDSDWNSEHEMTIWTFCKEDNCYDRNNVLCVYFSKNNLNVKIGIPKNTTSDLFYFIKNTPGIQITAENLLDTVTFGSVGEIKEHTILDVIKCCYSPMFFNATHWPNSVRNEFSSRLYSFIEYIDDLTFKFMGLTSIFMPLEAKTVNLEQATRDRQLIKRIESCVLAWICRIRMAIGDKDQSSPTEMLGLIDEVEFWKYRFKNLTSIRVQLDHDNVRFLVKILSTAQSPDVQQLESVSDDLDDALEEALSNFQFLHILEESANALMAVEDPKDLIPLLPKAFFNIKLILESSPYYDTRDKAIVLYSGLSNRIIVQCTKYVDLSLVFEGKSRSAIIMLKKCIDCCQKYKIIYKKAQMIYKRNNTEHCVINENDEELIFNQVNTFIQRCKDVLEICDCMITFARLDETVTMPKPEFGLTKGIELEKICEKVETDFINCLSVTEKVQDTILDVRSSVWYEEILRFRKFVKDLEMVIGNLFNEAFSVVTNVFDGLSTLQSLYQYSKQPNLYPIFEQKTVEVYKMYIEEIQDARNDIVQAKRQHPSGLPKYAGRALVARLKRRRMENLFKQLEECQWMIRVPLADEVHMQYDKLLISIDDVIRHYHKMWVESLGKTSNAKSKLHRNLITRSAHKPGFLENNIDRKLMNIYKEAFLWMKLEVRIPVEIDMILALYPNLRVLNGGVTNIVIQYNRILQSLSDQERVLFREMLNEVDLIIKPGITKFDWELDEEATHQYVSQCLVALEHMQEFLDSYKSCNLEVIRLCEKISNSRMLDIPVSRIYELRVVQQKISATRKHCARYIVNLYNKILKMLQIIFDEFAPHLSRMEVHLRNYFQKVDSVVQESLVVCVRESLKNMFRVLHGDGIGGPMIHINVIASLKNREIVFSPSMVGLIVIFSNVLNDMVLVMNLIPRLTENFRMKQQVKSVPYAVVIAKDAECIEIQHLIEQELVACFSKMKEFVKSWKTYRTIWEKEKEQFLDKYERRRPKAECFNRDIGRYSVLIQSVEQIEPRCPHQFLMLNCDNIKETIIKHCKYWQFCLIQLLSRILNFQIEDLYRYTIENAHRLTFEPKNTIELHEYARLLEMLTEESTRKENQFSSIKDKIDIFHKYEFTVNPNIIEREAGLQSQWSKYLTLLQECSENVALSNETFKTTLIGRADNLRKDGKALLSEFNASGPFTSALRTTEAIERLKEYRFKLEAFKNQQKDVKNEFVSFVMDYHDIPELEYLEEDLNVLEVILKLADKWDKSLAKNKAQSFWQLDVEKFEIYAQGIYRQLNNLFKELRDKNWEIIDFTRKRVEFFIKLIPLMNDLKNKALKERHWDKIRQDIGHDFDENSDEFTLDIVQNFNMHLHADKINEISDSATRELQIENNMKSINEAWDTITVETVQHKDLYRIVHIDEIFNTLEEHLVSIAAMKSTRFVEPFFEDVDHWEKKLSLVLEIFDAILNVQRKYLYLENIFTGEDIRSHLPKESSEFDACLNEWRSITRRMKRDRLALIACQQAGLLKALLRIDAGLENIQKALEAYLETKRNVFPRFYFISNDDLLEILGSSRKPEQVQPHLKKCFDNISKLRISKVATQKHDANSGPKFEATGMFSADGELVEFSKPILLEGSVELWLCAIETVMRLSLRDQLKQVRLALRKNLAKRDKWIKDYPGQLCITSSQIQWTMDCTRSLLACKVVDSKLPLKKLKKKQNKVLSTYSEAIRGNLTKLQRLKVVSLVTIEIHARDVIEKMYKANCKDITAFEWLAQLRFYWDRDVDDCIVRQTNTKFLYGYEYLGNSGRLVITPLTDRCYITLTTALHLHRGGSPKGPAGTGKTETVKDLGKALAYYVIVINCSEGLDFKSMGHMFSGFAQSGAWGCFDEFNRINVEVLSVVAQQILCVLTALTQGVKMFTFEGKQLKLNPTCGIFITMNPGYAGRTELPDNLKSMFRPISMMVPDCMLIAEITLFGEGFRDCRVLAKKVDSLFSLARQQLSKQDHYDFGLRGMVSLLRYAGRKRRLHSNIPDDSVMLLAIRDMNVAKLASDDLPLFNGITKDLFPGIELPAIDYQTIVKEIQKELVSQCLQDIQIATSKVIQLYETKISRHSVMLVGKTGTAKSTTWKVLRNILTHLKKENVSGFEAVTEYPINPKALSLGELYGEFNVATNEWTDGVLSSIMRKVCSDESTDEKWILFDGPVDAVWIENMNSVMDDNKVLTLINSERITMPEQVSLLFEVEDLSVASPATVSRCGMVYNDYKDFGWEPYVNSWLEYETPSKEYKMCMKTHIDRYLQRLLDFVRLQCELFIAVPEICVVKSLCHLLKSLATAENGLNLKKYDQSSFETYSKLWFLFCLTWSVSAVVNEDGRKKVDGYLRDLEGVYPMKDTIFEYYVDVDNCCFKHWENLLPTDWKLNSELPFYKIIVPTVDTLRYEFLAGALLQNSYPVLLVGAVGTGKTQSALSCVNGLDNSKYSLFTINMSAQTSSKNIQDAIESKVEKRTKGVYTPIGNKIMITFMDDLNMPVKEVFGAQPPLELIRQWIDYGFWYDRQKQFLKHIKNLQLIAAMGPPGGGRNHISNRLVSRFSVINLTFPNESDIALIFGTMLQQHTSKFDDSVKQLWKNTTEVTVKLYMDVSSKMLPTPTKMHYLFNIRDISKIFQGMLRSTRDHQNSRTSFLRLWIHESFRVFGDRLNNESDKDWLVEQVNFRLGRHLDLTFHGLCPGKEVPIFANFLNPYQLYEDVHDLQKLRLFLEEKMEEYNVSPGTVKVDLVLFKDAIDHICRISRVISQPRGNMLLVGTGGSGRQSLSRISAHLCDYITFQIQTSKSYKLHDFKEDLKSLYYTAGVKDTPTTFLFIDNQISEETFLEIINNVLSTGEVSNLYKPEELEDLKTLLADAAKKAGKYAEQIFGFFIERVRANLHIIVCMSPIGEEFRSRLMQCPSLVNCTTINWIIDWPRDALLEVADKFLTTVDLCTTINGLPRVEDPTENIVMTRQERLQKSISNVFAEMHVLVSQYSKKMLAKYKRHNYVTPTNYLGLLSRYIAMLYVKREEVAEKANKLRNGVWKIDETRVKVEEMSIELEKSTVQVDQLTVECDGFLVLLRNQKKTADDQQRAVTARSVRIKEEEKACRLLADVALADLQEAMPALEEAIQALEALNKKDITEIRSYGRPPAKVEMVMEAVMILKQVEPTWAEAKRQLGDVNFLNQLKEFDKDHISDRTLKKIAVYTSNEEFEPEKVGIVSAAAKSLCLWVRAIEKYGKIYRIVAPKKQKLDEALGSLNEKQAALAEAMAKLDDLHKLIEKLKQDYDERIAVKEELRKKAELLKLKLERAAMLVDGLSGEKTRWIEIVATLDENFELLIGDCLICTGFLTYLGPFMSQYREKLMARWKAYVIQEELHLSPDLDLVDFLSDKATVQEWNIAGLPTDMFSTENGLIIFKHARWPLIIDPQGQALKWLKTMEKGLMIIDSSHPKLLQILEDAIVMGNAILIQNVGEVLDSAFRPILNRNITEHNGRAVLNVGDRLINYNRNFRLFFVTKLANPHFPPEICTYVGLVNFTIKEEGLEAQLLGIVVRKEKPKLEEDKTLLVHNITSGKRMLIDLEDDLLRLLNESEGSLLDNLELINTLQTSKETSTSIKEQLINNLENEIRIDMAREGYRECANRASILFFVLNDMSKIDPMYQFSLDWYLTLFSLSIDKSTKSESLSERLRHLNDYHTYAVYRNACRALFEKHKLLFAFHTCVRILESANKIIATDYEYLLKGGVVLNREGQAENPCPSWMGDTEWDNIAELDKLPGFHGVVGSFEQYSREWREWFLSTEPERRPLIGEWQNICKEFQRMLFVRALRSDRLTFCISSFVASTLGERFIEPPVLDIKSVVDDSNYKTPLVFVLSPGADPAPALITLTEKFNMTNRFHYLSLGQGQAPIATALIESGLIKGDWIFLANCHLSLSWMPKLDKIIENISLNKRANKDFRLWLSSSPHPEFPIAILQNSLKMTTEPPKGIKANMKRLYQNITDAQFQSCSDQSKYKKLLYALCFFHSILIERKKFQQLGWNIIYSFNDSDFEVSENLLSIYLDEYPESTPFDALKYLIAGVNYGGHVTDDWDRRLLTSYINQYFCEDTISVPFHRLSELGTYYVPKDGSLQSYRDFVVTLPNIDQPQVFGQHTNADITSLIIETKLTCELLMSLQVQSVSKSSENVEESVMRLANDIMSKIPDDINYETTIKNIGAVKTPLQVVLLQEIQRYNVLLDVIKSSLDDVIRGIQGFVLMSPELEAIFDALNEGRVPLTWQKAYSSLKNLGSWVRDLILRVQHFTSWANTLRPPLLFWLSSYTYPNGFLTAVLQTSARHLSVSIDVLSWEFIPQSIPENEITIGPKEGVLIRGMFLEGAGWDQKNLCLAEPKPLQLIVQMPVILFRPCEQIKLRTKGLYVCPTYYFPQRCASQARESFVIAVDLKSGEESADHWVKRATALLLSLSS</sequence>
<dbReference type="Pfam" id="PF12775">
    <property type="entry name" value="AAA_7"/>
    <property type="match status" value="1"/>
</dbReference>
<evidence type="ECO:0000256" key="16">
    <source>
        <dbReference type="ARBA" id="ARBA00063032"/>
    </source>
</evidence>
<dbReference type="Gene3D" id="1.20.1270.280">
    <property type="match status" value="1"/>
</dbReference>
<evidence type="ECO:0000256" key="19">
    <source>
        <dbReference type="SAM" id="MobiDB-lite"/>
    </source>
</evidence>
<dbReference type="GO" id="GO:0005874">
    <property type="term" value="C:microtubule"/>
    <property type="evidence" value="ECO:0007669"/>
    <property type="project" value="UniProtKB-KW"/>
</dbReference>
<dbReference type="FunFam" id="3.10.490.20:FF:000008">
    <property type="entry name" value="dynein heavy chain 2, axonemal"/>
    <property type="match status" value="1"/>
</dbReference>
<evidence type="ECO:0000256" key="10">
    <source>
        <dbReference type="ARBA" id="ARBA00023054"/>
    </source>
</evidence>
<dbReference type="Pfam" id="PF12777">
    <property type="entry name" value="MT"/>
    <property type="match status" value="1"/>
</dbReference>
<feature type="region of interest" description="Disordered" evidence="19">
    <location>
        <begin position="1"/>
        <end position="44"/>
    </location>
</feature>
<keyword evidence="3" id="KW-0963">Cytoplasm</keyword>
<dbReference type="Pfam" id="PF17857">
    <property type="entry name" value="AAA_lid_1"/>
    <property type="match status" value="1"/>
</dbReference>
<dbReference type="InterPro" id="IPR024317">
    <property type="entry name" value="Dynein_heavy_chain_D4_dom"/>
</dbReference>
<dbReference type="Gene3D" id="3.40.50.300">
    <property type="entry name" value="P-loop containing nucleotide triphosphate hydrolases"/>
    <property type="match status" value="5"/>
</dbReference>
<dbReference type="InterPro" id="IPR013602">
    <property type="entry name" value="Dynein_heavy_linker"/>
</dbReference>
<feature type="domain" description="AAA+ ATPase" evidence="20">
    <location>
        <begin position="2483"/>
        <end position="2633"/>
    </location>
</feature>
<dbReference type="STRING" id="195883.A0A482XCX4"/>
<dbReference type="InterPro" id="IPR042219">
    <property type="entry name" value="AAA_lid_11_sf"/>
</dbReference>
<keyword evidence="12" id="KW-0505">Motor protein</keyword>
<evidence type="ECO:0000256" key="9">
    <source>
        <dbReference type="ARBA" id="ARBA00023017"/>
    </source>
</evidence>
<dbReference type="InterPro" id="IPR026983">
    <property type="entry name" value="DHC"/>
</dbReference>
<dbReference type="Gene3D" id="3.20.180.20">
    <property type="entry name" value="Dynein heavy chain, N-terminal domain 2"/>
    <property type="match status" value="1"/>
</dbReference>
<organism evidence="21 22">
    <name type="scientific">Laodelphax striatellus</name>
    <name type="common">Small brown planthopper</name>
    <name type="synonym">Delphax striatella</name>
    <dbReference type="NCBI Taxonomy" id="195883"/>
    <lineage>
        <taxon>Eukaryota</taxon>
        <taxon>Metazoa</taxon>
        <taxon>Ecdysozoa</taxon>
        <taxon>Arthropoda</taxon>
        <taxon>Hexapoda</taxon>
        <taxon>Insecta</taxon>
        <taxon>Pterygota</taxon>
        <taxon>Neoptera</taxon>
        <taxon>Paraneoptera</taxon>
        <taxon>Hemiptera</taxon>
        <taxon>Auchenorrhyncha</taxon>
        <taxon>Fulgoroidea</taxon>
        <taxon>Delphacidae</taxon>
        <taxon>Criomorphinae</taxon>
        <taxon>Laodelphax</taxon>
    </lineage>
</organism>
<dbReference type="InterPro" id="IPR041589">
    <property type="entry name" value="DNAH3_AAA_lid_1"/>
</dbReference>
<dbReference type="InterPro" id="IPR013594">
    <property type="entry name" value="Dynein_heavy_tail"/>
</dbReference>
<evidence type="ECO:0000313" key="21">
    <source>
        <dbReference type="EMBL" id="RZF43348.1"/>
    </source>
</evidence>
<dbReference type="InterPro" id="IPR027417">
    <property type="entry name" value="P-loop_NTPase"/>
</dbReference>
<dbReference type="SMR" id="A0A482XCX4"/>
<dbReference type="InParanoid" id="A0A482XCX4"/>
<evidence type="ECO:0000256" key="17">
    <source>
        <dbReference type="ARBA" id="ARBA00077719"/>
    </source>
</evidence>
<evidence type="ECO:0000256" key="6">
    <source>
        <dbReference type="ARBA" id="ARBA00022741"/>
    </source>
</evidence>
<gene>
    <name evidence="21" type="ORF">LSTR_LSTR001609</name>
</gene>
<dbReference type="GO" id="GO:0060294">
    <property type="term" value="P:cilium movement involved in cell motility"/>
    <property type="evidence" value="ECO:0007669"/>
    <property type="project" value="UniProtKB-ARBA"/>
</dbReference>
<feature type="compositionally biased region" description="Low complexity" evidence="19">
    <location>
        <begin position="7"/>
        <end position="19"/>
    </location>
</feature>
<dbReference type="Pfam" id="PF18199">
    <property type="entry name" value="Dynein_C"/>
    <property type="match status" value="1"/>
</dbReference>
<dbReference type="InterPro" id="IPR041466">
    <property type="entry name" value="Dynein_AAA5_ext"/>
</dbReference>
<comment type="caution">
    <text evidence="21">The sequence shown here is derived from an EMBL/GenBank/DDBJ whole genome shotgun (WGS) entry which is preliminary data.</text>
</comment>
<comment type="function">
    <text evidence="15">Force generating protein of eukaryotic cilia and flagella. Produces force towards the minus ends of microtubules. Dynein has ATPase activity; the force-producing power stroke is thought to occur on release of ADP. Required for assembly of the I1 inner arm complex and its targeting to the appropriate axoneme location. Also required for phototaxis.</text>
</comment>
<dbReference type="Gene3D" id="1.20.920.30">
    <property type="match status" value="1"/>
</dbReference>
<dbReference type="InterPro" id="IPR056759">
    <property type="entry name" value="DYH2-5-8_CC"/>
</dbReference>
<dbReference type="FunFam" id="3.40.50.300:FF:000049">
    <property type="entry name" value="Dynein, axonemal, heavy chain 5"/>
    <property type="match status" value="1"/>
</dbReference>
<feature type="compositionally biased region" description="Basic and acidic residues" evidence="19">
    <location>
        <begin position="21"/>
        <end position="30"/>
    </location>
</feature>
<evidence type="ECO:0000256" key="4">
    <source>
        <dbReference type="ARBA" id="ARBA00022701"/>
    </source>
</evidence>